<comment type="subcellular location">
    <subcellularLocation>
        <location evidence="1">Cytoplasm</location>
    </subcellularLocation>
</comment>
<dbReference type="InterPro" id="IPR040982">
    <property type="entry name" value="DNA_pol3_finger"/>
</dbReference>
<dbReference type="InterPro" id="IPR004365">
    <property type="entry name" value="NA-bd_OB_tRNA"/>
</dbReference>
<dbReference type="GO" id="GO:0006260">
    <property type="term" value="P:DNA replication"/>
    <property type="evidence" value="ECO:0007669"/>
    <property type="project" value="UniProtKB-KW"/>
</dbReference>
<comment type="function">
    <text evidence="9">DNA polymerase III is a complex, multichain enzyme responsible for most of the replicative synthesis in bacteria. This DNA polymerase also exhibits 3' to 5' exonuclease activity. The alpha chain is the DNA polymerase.</text>
</comment>
<dbReference type="NCBIfam" id="TIGR00594">
    <property type="entry name" value="polc"/>
    <property type="match status" value="1"/>
</dbReference>
<dbReference type="GO" id="GO:0003676">
    <property type="term" value="F:nucleic acid binding"/>
    <property type="evidence" value="ECO:0007669"/>
    <property type="project" value="InterPro"/>
</dbReference>
<protein>
    <recommendedName>
        <fullName evidence="4">DNA polymerase III subunit alpha</fullName>
        <ecNumber evidence="3">2.7.7.7</ecNumber>
    </recommendedName>
</protein>
<dbReference type="InterPro" id="IPR029460">
    <property type="entry name" value="DNAPol_HHH"/>
</dbReference>
<dbReference type="CDD" id="cd04485">
    <property type="entry name" value="DnaE_OBF"/>
    <property type="match status" value="1"/>
</dbReference>
<dbReference type="PANTHER" id="PTHR32294">
    <property type="entry name" value="DNA POLYMERASE III SUBUNIT ALPHA"/>
    <property type="match status" value="1"/>
</dbReference>
<accession>A0A840QN16</accession>
<dbReference type="GO" id="GO:0003887">
    <property type="term" value="F:DNA-directed DNA polymerase activity"/>
    <property type="evidence" value="ECO:0007669"/>
    <property type="project" value="UniProtKB-KW"/>
</dbReference>
<evidence type="ECO:0000313" key="13">
    <source>
        <dbReference type="Proteomes" id="UP000551878"/>
    </source>
</evidence>
<keyword evidence="6 12" id="KW-0548">Nucleotidyltransferase</keyword>
<dbReference type="InterPro" id="IPR004013">
    <property type="entry name" value="PHP_dom"/>
</dbReference>
<reference evidence="12 13" key="1">
    <citation type="submission" date="2020-08" db="EMBL/GenBank/DDBJ databases">
        <title>Genomic Encyclopedia of Type Strains, Phase IV (KMG-IV): sequencing the most valuable type-strain genomes for metagenomic binning, comparative biology and taxonomic classification.</title>
        <authorList>
            <person name="Goeker M."/>
        </authorList>
    </citation>
    <scope>NUCLEOTIDE SEQUENCE [LARGE SCALE GENOMIC DNA]</scope>
    <source>
        <strain evidence="12 13">DSM 24696</strain>
    </source>
</reference>
<keyword evidence="13" id="KW-1185">Reference proteome</keyword>
<dbReference type="SUPFAM" id="SSF160975">
    <property type="entry name" value="AF1531-like"/>
    <property type="match status" value="1"/>
</dbReference>
<dbReference type="Pfam" id="PF02811">
    <property type="entry name" value="PHP"/>
    <property type="match status" value="1"/>
</dbReference>
<evidence type="ECO:0000256" key="1">
    <source>
        <dbReference type="ARBA" id="ARBA00004496"/>
    </source>
</evidence>
<keyword evidence="5 12" id="KW-0808">Transferase</keyword>
<evidence type="ECO:0000256" key="10">
    <source>
        <dbReference type="ARBA" id="ARBA00049244"/>
    </source>
</evidence>
<dbReference type="SMART" id="SM00481">
    <property type="entry name" value="POLIIIAc"/>
    <property type="match status" value="1"/>
</dbReference>
<dbReference type="EC" id="2.7.7.7" evidence="3"/>
<dbReference type="Pfam" id="PF01336">
    <property type="entry name" value="tRNA_anti-codon"/>
    <property type="match status" value="1"/>
</dbReference>
<evidence type="ECO:0000256" key="6">
    <source>
        <dbReference type="ARBA" id="ARBA00022695"/>
    </source>
</evidence>
<keyword evidence="7" id="KW-0235">DNA replication</keyword>
<sequence length="1127" mass="127900">MMSFVHLHVHSCYSLLQSTATIPSLVKKAADQGYKALALTDIDAMYGIVDFYRTCLKYKIKPILGVELLVKDPHSEKEGALVFLAKSNEGYRELLKLTSLAQSRAERNRPHLFIHDISEVDDLIVISPFDEGLLQKFIIEKRDADAKRWLTLCQNSVGKDNYFVEIQDHKTPNSHERLYTVLSWVKEESVLFIASNHVHFVEPNEEQALEVLTAIRHGEQWDRETYQNSSPEFALKSPEEMRDKFHYIHEALEQTVTIANRCNVNLPIGETVLPAYPVPNEGSARDFLRQLCQNGATEKYSVVDSDVDERLDYELSVIDSMQYNEYFLIVWDFMKYAREQGILTGPGRGSAAGSLVAYVLGITDVDPLKYDLLFERFLNPERVSMPDIDIDFSDERRDEVIEYVAHKYGKDKVAQIVTFGTLAAKAAIRDAGRALSTDSKLVDQVAKLIPSRPNVTLIKALEESDQLHSLINKNNEAAGIFSIARQIEGLPRHTSVHAAGIVISRDPLTDVVPLQLGADDLAITQYAMGDLEALGLLKMDFLGLRNLSFIEKVLHNIRVRTGQRLDIQKIPFDDSATYELLSEGKTTGIFQLESQGMKSVLQRLKPSMFEDIVAVNALYRPGPMEQIPVYIRRKHGQEEPQYVHPDLKSILERTYGVIVYQEQIMQIASKMAGFSLGEADILRRAVSKKERSILEEQRERFIRGAKQKGYAEQEANNVYDTIVRFADYGFNRSHAVAYSMISYQLAYLKANFHTEFMTSLLSSVMYNQDKIASYLYEAKQNGVGVLPPSINRSEADFTAEETEIRYGLGAVKNVGHRALEAIIAERENGPYTSIDQLCRRIDRKLVPKRALESLILAGACDELQGHRAQQLAALVTTYDQNDTEDGGLVPTDSAKEQLPEVPPFENVEALQYERDVLGTYLSDHPITPYLSTLDGYQRYTIHAAEKQNLVTFRIAGVVEEIRVIRTKKGAQMAFLTIEDEEGRAELTVFPIVYERMVHLCEKGKILFLEVKRDQYGGEEKWNVQRATNVSSLKPISEQPQNENEENQENQLFIRISSHFESKTFLHRLKEELVNHPGNTEVILYYERTKQVRALPSYLAVEPNALLISKLQSLLGEKNIYVKKEHGV</sequence>
<dbReference type="Pfam" id="PF17657">
    <property type="entry name" value="DNA_pol3_finger"/>
    <property type="match status" value="1"/>
</dbReference>
<dbReference type="Pfam" id="PF14579">
    <property type="entry name" value="HHH_6"/>
    <property type="match status" value="1"/>
</dbReference>
<evidence type="ECO:0000256" key="4">
    <source>
        <dbReference type="ARBA" id="ARBA00019114"/>
    </source>
</evidence>
<evidence type="ECO:0000256" key="7">
    <source>
        <dbReference type="ARBA" id="ARBA00022705"/>
    </source>
</evidence>
<dbReference type="NCBIfam" id="NF004226">
    <property type="entry name" value="PRK05673.1"/>
    <property type="match status" value="1"/>
</dbReference>
<dbReference type="Gene3D" id="1.10.150.870">
    <property type="match status" value="1"/>
</dbReference>
<proteinExistence type="inferred from homology"/>
<dbReference type="InterPro" id="IPR016195">
    <property type="entry name" value="Pol/histidinol_Pase-like"/>
</dbReference>
<dbReference type="GO" id="GO:0005737">
    <property type="term" value="C:cytoplasm"/>
    <property type="evidence" value="ECO:0007669"/>
    <property type="project" value="UniProtKB-SubCell"/>
</dbReference>
<dbReference type="Gene3D" id="3.20.20.140">
    <property type="entry name" value="Metal-dependent hydrolases"/>
    <property type="match status" value="1"/>
</dbReference>
<evidence type="ECO:0000256" key="5">
    <source>
        <dbReference type="ARBA" id="ARBA00022679"/>
    </source>
</evidence>
<comment type="similarity">
    <text evidence="2">Belongs to the DNA polymerase type-C family. DnaE subfamily.</text>
</comment>
<dbReference type="InterPro" id="IPR004805">
    <property type="entry name" value="DnaE2/DnaE/PolC"/>
</dbReference>
<dbReference type="SUPFAM" id="SSF89550">
    <property type="entry name" value="PHP domain-like"/>
    <property type="match status" value="1"/>
</dbReference>
<evidence type="ECO:0000256" key="9">
    <source>
        <dbReference type="ARBA" id="ARBA00025611"/>
    </source>
</evidence>
<organism evidence="12 13">
    <name type="scientific">Texcoconibacillus texcoconensis</name>
    <dbReference type="NCBI Taxonomy" id="1095777"/>
    <lineage>
        <taxon>Bacteria</taxon>
        <taxon>Bacillati</taxon>
        <taxon>Bacillota</taxon>
        <taxon>Bacilli</taxon>
        <taxon>Bacillales</taxon>
        <taxon>Bacillaceae</taxon>
        <taxon>Texcoconibacillus</taxon>
    </lineage>
</organism>
<dbReference type="Pfam" id="PF07733">
    <property type="entry name" value="DNA_pol3_alpha"/>
    <property type="match status" value="1"/>
</dbReference>
<evidence type="ECO:0000259" key="11">
    <source>
        <dbReference type="SMART" id="SM00481"/>
    </source>
</evidence>
<evidence type="ECO:0000256" key="8">
    <source>
        <dbReference type="ARBA" id="ARBA00022932"/>
    </source>
</evidence>
<dbReference type="InterPro" id="IPR041931">
    <property type="entry name" value="DNA_pol3_alpha_thumb_dom"/>
</dbReference>
<dbReference type="PANTHER" id="PTHR32294:SF0">
    <property type="entry name" value="DNA POLYMERASE III SUBUNIT ALPHA"/>
    <property type="match status" value="1"/>
</dbReference>
<evidence type="ECO:0000313" key="12">
    <source>
        <dbReference type="EMBL" id="MBB5172730.1"/>
    </source>
</evidence>
<evidence type="ECO:0000256" key="3">
    <source>
        <dbReference type="ARBA" id="ARBA00012417"/>
    </source>
</evidence>
<comment type="caution">
    <text evidence="12">The sequence shown here is derived from an EMBL/GenBank/DDBJ whole genome shotgun (WGS) entry which is preliminary data.</text>
</comment>
<evidence type="ECO:0000256" key="2">
    <source>
        <dbReference type="ARBA" id="ARBA00009496"/>
    </source>
</evidence>
<dbReference type="EMBL" id="JACHHB010000003">
    <property type="protein sequence ID" value="MBB5172730.1"/>
    <property type="molecule type" value="Genomic_DNA"/>
</dbReference>
<dbReference type="AlphaFoldDB" id="A0A840QN16"/>
<dbReference type="Proteomes" id="UP000551878">
    <property type="component" value="Unassembled WGS sequence"/>
</dbReference>
<keyword evidence="8" id="KW-0239">DNA-directed DNA polymerase</keyword>
<dbReference type="InterPro" id="IPR011708">
    <property type="entry name" value="DNA_pol3_alpha_NTPase_dom"/>
</dbReference>
<comment type="catalytic activity">
    <reaction evidence="10">
        <text>DNA(n) + a 2'-deoxyribonucleoside 5'-triphosphate = DNA(n+1) + diphosphate</text>
        <dbReference type="Rhea" id="RHEA:22508"/>
        <dbReference type="Rhea" id="RHEA-COMP:17339"/>
        <dbReference type="Rhea" id="RHEA-COMP:17340"/>
        <dbReference type="ChEBI" id="CHEBI:33019"/>
        <dbReference type="ChEBI" id="CHEBI:61560"/>
        <dbReference type="ChEBI" id="CHEBI:173112"/>
        <dbReference type="EC" id="2.7.7.7"/>
    </reaction>
</comment>
<dbReference type="GO" id="GO:0008408">
    <property type="term" value="F:3'-5' exonuclease activity"/>
    <property type="evidence" value="ECO:0007669"/>
    <property type="project" value="InterPro"/>
</dbReference>
<dbReference type="InterPro" id="IPR003141">
    <property type="entry name" value="Pol/His_phosphatase_N"/>
</dbReference>
<dbReference type="Gene3D" id="1.10.10.1600">
    <property type="entry name" value="Bacterial DNA polymerase III alpha subunit, thumb domain"/>
    <property type="match status" value="1"/>
</dbReference>
<name>A0A840QN16_9BACI</name>
<gene>
    <name evidence="12" type="ORF">HNQ41_000874</name>
</gene>
<feature type="domain" description="Polymerase/histidinol phosphatase N-terminal" evidence="11">
    <location>
        <begin position="5"/>
        <end position="72"/>
    </location>
</feature>